<dbReference type="OrthoDB" id="88877at2759"/>
<feature type="region of interest" description="Disordered" evidence="1">
    <location>
        <begin position="107"/>
        <end position="127"/>
    </location>
</feature>
<gene>
    <name evidence="2" type="ORF">PHMEG_00040849</name>
</gene>
<proteinExistence type="predicted"/>
<dbReference type="EMBL" id="NBNE01021770">
    <property type="protein sequence ID" value="OWY90839.1"/>
    <property type="molecule type" value="Genomic_DNA"/>
</dbReference>
<protein>
    <submittedName>
        <fullName evidence="2">Uncharacterized protein</fullName>
    </submittedName>
</protein>
<name>A0A225UFD9_9STRA</name>
<evidence type="ECO:0000256" key="1">
    <source>
        <dbReference type="SAM" id="MobiDB-lite"/>
    </source>
</evidence>
<organism evidence="2 3">
    <name type="scientific">Phytophthora megakarya</name>
    <dbReference type="NCBI Taxonomy" id="4795"/>
    <lineage>
        <taxon>Eukaryota</taxon>
        <taxon>Sar</taxon>
        <taxon>Stramenopiles</taxon>
        <taxon>Oomycota</taxon>
        <taxon>Peronosporomycetes</taxon>
        <taxon>Peronosporales</taxon>
        <taxon>Peronosporaceae</taxon>
        <taxon>Phytophthora</taxon>
    </lineage>
</organism>
<comment type="caution">
    <text evidence="2">The sequence shown here is derived from an EMBL/GenBank/DDBJ whole genome shotgun (WGS) entry which is preliminary data.</text>
</comment>
<dbReference type="AlphaFoldDB" id="A0A225UFD9"/>
<evidence type="ECO:0000313" key="3">
    <source>
        <dbReference type="Proteomes" id="UP000198211"/>
    </source>
</evidence>
<keyword evidence="3" id="KW-1185">Reference proteome</keyword>
<dbReference type="Proteomes" id="UP000198211">
    <property type="component" value="Unassembled WGS sequence"/>
</dbReference>
<evidence type="ECO:0000313" key="2">
    <source>
        <dbReference type="EMBL" id="OWY90839.1"/>
    </source>
</evidence>
<sequence>MLMITGLTYEEALKLLRGDDPIHHLQHGYMVQLMLVQMINWGTLDLTRWSKYVPESNYQDAERIWTGIRVVDGHGLGRWPSLDKCDRKLQKLRDVAAEFEMINGALSESSYDETQDPSLSETRRGGG</sequence>
<accession>A0A225UFD9</accession>
<reference evidence="3" key="1">
    <citation type="submission" date="2017-03" db="EMBL/GenBank/DDBJ databases">
        <title>Phytopthora megakarya and P. palmivora, two closely related causual agents of cacao black pod achieved similar genome size and gene model numbers by different mechanisms.</title>
        <authorList>
            <person name="Ali S."/>
            <person name="Shao J."/>
            <person name="Larry D.J."/>
            <person name="Kronmiller B."/>
            <person name="Shen D."/>
            <person name="Strem M.D."/>
            <person name="Melnick R.L."/>
            <person name="Guiltinan M.J."/>
            <person name="Tyler B.M."/>
            <person name="Meinhardt L.W."/>
            <person name="Bailey B.A."/>
        </authorList>
    </citation>
    <scope>NUCLEOTIDE SEQUENCE [LARGE SCALE GENOMIC DNA]</scope>
    <source>
        <strain evidence="3">zdho120</strain>
    </source>
</reference>